<dbReference type="PROSITE" id="PS00061">
    <property type="entry name" value="ADH_SHORT"/>
    <property type="match status" value="1"/>
</dbReference>
<comment type="similarity">
    <text evidence="1">Belongs to the short-chain dehydrogenases/reductases (SDR) family.</text>
</comment>
<protein>
    <recommendedName>
        <fullName evidence="3">Ketoreductase domain-containing protein</fullName>
    </recommendedName>
</protein>
<keyword evidence="2" id="KW-0560">Oxidoreductase</keyword>
<dbReference type="AlphaFoldDB" id="A0A1S2PPC5"/>
<dbReference type="EMBL" id="MLYP01000022">
    <property type="protein sequence ID" value="OIJ95659.1"/>
    <property type="molecule type" value="Genomic_DNA"/>
</dbReference>
<dbReference type="InterPro" id="IPR057326">
    <property type="entry name" value="KR_dom"/>
</dbReference>
<dbReference type="Proteomes" id="UP000179935">
    <property type="component" value="Unassembled WGS sequence"/>
</dbReference>
<evidence type="ECO:0000313" key="4">
    <source>
        <dbReference type="EMBL" id="OIJ95659.1"/>
    </source>
</evidence>
<feature type="domain" description="Ketoreductase" evidence="3">
    <location>
        <begin position="5"/>
        <end position="179"/>
    </location>
</feature>
<dbReference type="PRINTS" id="PR00081">
    <property type="entry name" value="GDHRDH"/>
</dbReference>
<organism evidence="4 5">
    <name type="scientific">Streptomyces colonosanans</name>
    <dbReference type="NCBI Taxonomy" id="1428652"/>
    <lineage>
        <taxon>Bacteria</taxon>
        <taxon>Bacillati</taxon>
        <taxon>Actinomycetota</taxon>
        <taxon>Actinomycetes</taxon>
        <taxon>Kitasatosporales</taxon>
        <taxon>Streptomycetaceae</taxon>
        <taxon>Streptomyces</taxon>
    </lineage>
</organism>
<proteinExistence type="inferred from homology"/>
<evidence type="ECO:0000313" key="5">
    <source>
        <dbReference type="Proteomes" id="UP000179935"/>
    </source>
</evidence>
<dbReference type="PANTHER" id="PTHR43975">
    <property type="entry name" value="ZGC:101858"/>
    <property type="match status" value="1"/>
</dbReference>
<evidence type="ECO:0000256" key="2">
    <source>
        <dbReference type="ARBA" id="ARBA00023002"/>
    </source>
</evidence>
<dbReference type="SUPFAM" id="SSF51735">
    <property type="entry name" value="NAD(P)-binding Rossmann-fold domains"/>
    <property type="match status" value="1"/>
</dbReference>
<sequence length="246" mass="25050">MATQRTALVTGGGTGIGRAVAEQLADQGWSVMITGRREGPLREVAKGRDAITVRVADVSADGAAGDMVQAALNEFGRLDALVNNAGMISPAGTAEIAADHLEALFRTNVHGPIQLVAAAADALADAGGSIVNVSSAVASKPTGQALYYGASKSALDYLTRSWAAELAPRRIRVNAVAPGPTESDILSTIAPPEMVEQIKAAEAASLPLGRRGTADEVARWIVALADPGASWVTGQVLAVDGGMSVS</sequence>
<dbReference type="InterPro" id="IPR036291">
    <property type="entry name" value="NAD(P)-bd_dom_sf"/>
</dbReference>
<dbReference type="OrthoDB" id="9803333at2"/>
<dbReference type="STRING" id="1428652.BIV24_08670"/>
<dbReference type="PRINTS" id="PR00080">
    <property type="entry name" value="SDRFAMILY"/>
</dbReference>
<dbReference type="InterPro" id="IPR020904">
    <property type="entry name" value="Sc_DH/Rdtase_CS"/>
</dbReference>
<evidence type="ECO:0000256" key="1">
    <source>
        <dbReference type="ARBA" id="ARBA00006484"/>
    </source>
</evidence>
<dbReference type="InterPro" id="IPR002347">
    <property type="entry name" value="SDR_fam"/>
</dbReference>
<dbReference type="PANTHER" id="PTHR43975:SF2">
    <property type="entry name" value="EG:BACR7A4.14 PROTEIN-RELATED"/>
    <property type="match status" value="1"/>
</dbReference>
<dbReference type="Gene3D" id="3.40.50.720">
    <property type="entry name" value="NAD(P)-binding Rossmann-like Domain"/>
    <property type="match status" value="1"/>
</dbReference>
<comment type="caution">
    <text evidence="4">The sequence shown here is derived from an EMBL/GenBank/DDBJ whole genome shotgun (WGS) entry which is preliminary data.</text>
</comment>
<dbReference type="CDD" id="cd05233">
    <property type="entry name" value="SDR_c"/>
    <property type="match status" value="1"/>
</dbReference>
<dbReference type="SMART" id="SM00822">
    <property type="entry name" value="PKS_KR"/>
    <property type="match status" value="1"/>
</dbReference>
<dbReference type="GO" id="GO:0016491">
    <property type="term" value="F:oxidoreductase activity"/>
    <property type="evidence" value="ECO:0007669"/>
    <property type="project" value="UniProtKB-KW"/>
</dbReference>
<gene>
    <name evidence="4" type="ORF">BIV24_08670</name>
</gene>
<accession>A0A1S2PPC5</accession>
<evidence type="ECO:0000259" key="3">
    <source>
        <dbReference type="SMART" id="SM00822"/>
    </source>
</evidence>
<dbReference type="RefSeq" id="WP_071365608.1">
    <property type="nucleotide sequence ID" value="NZ_MLYP01000022.1"/>
</dbReference>
<dbReference type="Pfam" id="PF13561">
    <property type="entry name" value="adh_short_C2"/>
    <property type="match status" value="1"/>
</dbReference>
<name>A0A1S2PPC5_9ACTN</name>
<reference evidence="4 5" key="1">
    <citation type="submission" date="2016-10" db="EMBL/GenBank/DDBJ databases">
        <title>Genome sequence of Streptomyces sp. MUSC 93.</title>
        <authorList>
            <person name="Lee L.-H."/>
            <person name="Ser H.-L."/>
            <person name="Law J.W.-F."/>
        </authorList>
    </citation>
    <scope>NUCLEOTIDE SEQUENCE [LARGE SCALE GENOMIC DNA]</scope>
    <source>
        <strain evidence="4 5">MUSC 93</strain>
    </source>
</reference>
<keyword evidence="5" id="KW-1185">Reference proteome</keyword>
<dbReference type="FunFam" id="3.40.50.720:FF:000084">
    <property type="entry name" value="Short-chain dehydrogenase reductase"/>
    <property type="match status" value="1"/>
</dbReference>